<evidence type="ECO:0000256" key="3">
    <source>
        <dbReference type="ARBA" id="ARBA00022777"/>
    </source>
</evidence>
<evidence type="ECO:0000256" key="2">
    <source>
        <dbReference type="ARBA" id="ARBA00022679"/>
    </source>
</evidence>
<feature type="domain" description="HipA-like C-terminal" evidence="4">
    <location>
        <begin position="142"/>
        <end position="375"/>
    </location>
</feature>
<reference evidence="6 7" key="1">
    <citation type="submission" date="2018-12" db="EMBL/GenBank/DDBJ databases">
        <title>Legionella sp,whole genome shotgun sequence.</title>
        <authorList>
            <person name="Wu H."/>
        </authorList>
    </citation>
    <scope>NUCLEOTIDE SEQUENCE [LARGE SCALE GENOMIC DNA]</scope>
    <source>
        <strain evidence="7">km714</strain>
    </source>
</reference>
<sequence>MNVYLKQTLAGKLNIDAHGNMAFSYDKHYLENKKNSPLSRSLPLQTTPFAEKQCRPFFSGLLPEAHLRASIARQLGISENNDFALLHAIGGECAGAVSMLPETVPLTQLNPEYKLIKKQAVGEILQTMWQRPMIAGEEGIRLSLAGAQDKLPVAIIAGDIAIPLNGAPSTHILKPINRDFPSLIKNECFCLYLARKIGLNAVEASIHYAGATPYLLVKRYDRIETKEGIQRLHQEDFCQAMGIIPERKYQREGGPAIRDCFQLVRQASSFPVLDIKELLKGILFNLIIGNNDAHGKNFSLIYQEQQTRLAPFYDMISTVYYPELTTKMAMKIGSKYDFNALSLRHIEQMAREADISVALTGKMALEITNKILDEIPASEFSPLIIARAHKMMLRLQMAK</sequence>
<keyword evidence="2" id="KW-0808">Transferase</keyword>
<dbReference type="GO" id="GO:0004674">
    <property type="term" value="F:protein serine/threonine kinase activity"/>
    <property type="evidence" value="ECO:0007669"/>
    <property type="project" value="TreeGrafter"/>
</dbReference>
<dbReference type="NCBIfam" id="TIGR03071">
    <property type="entry name" value="couple_hipA"/>
    <property type="match status" value="1"/>
</dbReference>
<dbReference type="CDD" id="cd17793">
    <property type="entry name" value="HipA"/>
    <property type="match status" value="1"/>
</dbReference>
<gene>
    <name evidence="6" type="ORF">EKM59_00010</name>
</gene>
<dbReference type="PANTHER" id="PTHR37419:SF1">
    <property type="entry name" value="SERINE_THREONINE-PROTEIN KINASE TOXIN HIPA"/>
    <property type="match status" value="1"/>
</dbReference>
<evidence type="ECO:0000259" key="5">
    <source>
        <dbReference type="Pfam" id="PF13657"/>
    </source>
</evidence>
<evidence type="ECO:0000259" key="4">
    <source>
        <dbReference type="Pfam" id="PF07804"/>
    </source>
</evidence>
<dbReference type="InterPro" id="IPR052028">
    <property type="entry name" value="HipA_Ser/Thr_kinase"/>
</dbReference>
<dbReference type="OrthoDB" id="9805913at2"/>
<dbReference type="Pfam" id="PF13657">
    <property type="entry name" value="Couple_hipA"/>
    <property type="match status" value="1"/>
</dbReference>
<organism evidence="6 7">
    <name type="scientific">Legionella septentrionalis</name>
    <dbReference type="NCBI Taxonomy" id="2498109"/>
    <lineage>
        <taxon>Bacteria</taxon>
        <taxon>Pseudomonadati</taxon>
        <taxon>Pseudomonadota</taxon>
        <taxon>Gammaproteobacteria</taxon>
        <taxon>Legionellales</taxon>
        <taxon>Legionellaceae</taxon>
        <taxon>Legionella</taxon>
    </lineage>
</organism>
<accession>A0A433JMI1</accession>
<dbReference type="EMBL" id="RZGR01000001">
    <property type="protein sequence ID" value="RUQ91601.1"/>
    <property type="molecule type" value="Genomic_DNA"/>
</dbReference>
<dbReference type="InterPro" id="IPR012893">
    <property type="entry name" value="HipA-like_C"/>
</dbReference>
<dbReference type="Proteomes" id="UP000288012">
    <property type="component" value="Unassembled WGS sequence"/>
</dbReference>
<dbReference type="InterPro" id="IPR017508">
    <property type="entry name" value="HipA_N1"/>
</dbReference>
<protein>
    <submittedName>
        <fullName evidence="6">Type II toxin-antitoxin system HipA family toxin</fullName>
    </submittedName>
</protein>
<dbReference type="Gene3D" id="1.10.1070.20">
    <property type="match status" value="1"/>
</dbReference>
<comment type="similarity">
    <text evidence="1">Belongs to the HipA Ser/Thr kinase family.</text>
</comment>
<name>A0A433JMI1_9GAMM</name>
<proteinExistence type="inferred from homology"/>
<dbReference type="GO" id="GO:0005829">
    <property type="term" value="C:cytosol"/>
    <property type="evidence" value="ECO:0007669"/>
    <property type="project" value="TreeGrafter"/>
</dbReference>
<dbReference type="AlphaFoldDB" id="A0A433JMI1"/>
<comment type="caution">
    <text evidence="6">The sequence shown here is derived from an EMBL/GenBank/DDBJ whole genome shotgun (WGS) entry which is preliminary data.</text>
</comment>
<dbReference type="PANTHER" id="PTHR37419">
    <property type="entry name" value="SERINE/THREONINE-PROTEIN KINASE TOXIN HIPA"/>
    <property type="match status" value="1"/>
</dbReference>
<keyword evidence="7" id="KW-1185">Reference proteome</keyword>
<evidence type="ECO:0000313" key="7">
    <source>
        <dbReference type="Proteomes" id="UP000288012"/>
    </source>
</evidence>
<evidence type="ECO:0000313" key="6">
    <source>
        <dbReference type="EMBL" id="RUQ91601.1"/>
    </source>
</evidence>
<dbReference type="Pfam" id="PF07804">
    <property type="entry name" value="HipA_C"/>
    <property type="match status" value="1"/>
</dbReference>
<keyword evidence="3" id="KW-0418">Kinase</keyword>
<evidence type="ECO:0000256" key="1">
    <source>
        <dbReference type="ARBA" id="ARBA00010164"/>
    </source>
</evidence>
<feature type="domain" description="HipA N-terminal subdomain 1" evidence="5">
    <location>
        <begin position="1"/>
        <end position="99"/>
    </location>
</feature>